<sequence>MPSKKNKNVKTECLSPVHQPIIAQPGEEELRRPSTSDTDMVEEFDYSFGGIDVREQLPGTSSNADHNDAAFRAFLRNEISYNQYSEITGEERVESEGSEDEEEVEDEEIDVVNMDPFTFTEGDEEPDDEEEEEIGVPDTARPPAKRPKKPMSTVLNQNLLQSVPTDLKSQLVVNDSGEFSAPKEVRRKSTAGSKKMGLAPMDALIGQANLAYARGKTTEAIKMLLEVIRQNPRDPEAYLQVSQMYNEMDKPLEALQYGLLGAHLTSKTPAGDWSYLGDLALQLDRSEEAAACYFKAMRMDPSNWVYYEKRISVLDKLGLTSLSMKTRLMAAHSIDHIVSNVDFEWFEDLIKSVADYYITTSNETKAMEALEAFVTRSHQFGLYAAEQHQLLLGMWIKHEKFDDAAKSIFALCPGIKPMTKDGSTSLDVLWSNSTFKIKPWPNFHIDKFAIEPIVASSLITNLAICLIRMGKPQSVNVLVEHLTKRPIPTYEEAAYLDIARAYIATQKYDVCHLYLKILSQLGTFVDNPETWYLMGLTCTAKQMPEEAINSYERVLSTHPEHVDARINLSNIQQNLGYSDKALETLKGHDLDQCTHLPDERLLIRQADMLYAKKEWDQYVRCVRMLLTPHFYQVHLGKIIIRTKRKNQQFGLDNGLRNVAICTLRGTAWEKFVKRLGAVASREERSVDELKGTQLHDYAFKLMEVLHEQRRFHEMLCVCCYAFLQAKINSTGRTFLHLLLYASIRAHNWMMAFEYVRWFHQSALVSTDFMGQNRELLFSRIFNAMNFVFCHSQNVCYHRYVMRALVRTPGNHPLQMISGNNSLITGSYRHALGEYLKVWHGNKNRNDPMVCMLIGLTFIHISCKKDISSRHMVALRGFAFMRQYEKLRGECQETLYNIGRMFHQMGMTSMAIHFYERLLNDSQAPKVWVVDEETGEKRAEVKEQYDLKPLAAHNLSLIYESCGNFGAARAVLEKYCVV</sequence>
<dbReference type="PROSITE" id="PS50005">
    <property type="entry name" value="TPR"/>
    <property type="match status" value="2"/>
</dbReference>
<organism evidence="3 4">
    <name type="scientific">Steinernema hermaphroditum</name>
    <dbReference type="NCBI Taxonomy" id="289476"/>
    <lineage>
        <taxon>Eukaryota</taxon>
        <taxon>Metazoa</taxon>
        <taxon>Ecdysozoa</taxon>
        <taxon>Nematoda</taxon>
        <taxon>Chromadorea</taxon>
        <taxon>Rhabditida</taxon>
        <taxon>Tylenchina</taxon>
        <taxon>Panagrolaimomorpha</taxon>
        <taxon>Strongyloidoidea</taxon>
        <taxon>Steinernematidae</taxon>
        <taxon>Steinernema</taxon>
    </lineage>
</organism>
<dbReference type="GO" id="GO:0006383">
    <property type="term" value="P:transcription by RNA polymerase III"/>
    <property type="evidence" value="ECO:0007669"/>
    <property type="project" value="InterPro"/>
</dbReference>
<dbReference type="EMBL" id="JAUCMV010000003">
    <property type="protein sequence ID" value="KAK0413063.1"/>
    <property type="molecule type" value="Genomic_DNA"/>
</dbReference>
<evidence type="ECO:0008006" key="5">
    <source>
        <dbReference type="Google" id="ProtNLM"/>
    </source>
</evidence>
<dbReference type="PANTHER" id="PTHR23082">
    <property type="entry name" value="TRANSCRIPTION INITIATION FACTOR IIIC TFIIIC , POLYPEPTIDE 3-RELATED"/>
    <property type="match status" value="1"/>
</dbReference>
<feature type="repeat" description="TPR" evidence="1">
    <location>
        <begin position="270"/>
        <end position="303"/>
    </location>
</feature>
<feature type="compositionally biased region" description="Acidic residues" evidence="2">
    <location>
        <begin position="121"/>
        <end position="135"/>
    </location>
</feature>
<accession>A0AA39HVV8</accession>
<feature type="repeat" description="TPR" evidence="1">
    <location>
        <begin position="528"/>
        <end position="561"/>
    </location>
</feature>
<feature type="region of interest" description="Disordered" evidence="2">
    <location>
        <begin position="116"/>
        <end position="150"/>
    </location>
</feature>
<evidence type="ECO:0000256" key="2">
    <source>
        <dbReference type="SAM" id="MobiDB-lite"/>
    </source>
</evidence>
<dbReference type="SUPFAM" id="SSF48452">
    <property type="entry name" value="TPR-like"/>
    <property type="match status" value="3"/>
</dbReference>
<feature type="region of interest" description="Disordered" evidence="2">
    <location>
        <begin position="1"/>
        <end position="37"/>
    </location>
</feature>
<dbReference type="SMART" id="SM00028">
    <property type="entry name" value="TPR"/>
    <property type="match status" value="4"/>
</dbReference>
<evidence type="ECO:0000313" key="4">
    <source>
        <dbReference type="Proteomes" id="UP001175271"/>
    </source>
</evidence>
<evidence type="ECO:0000313" key="3">
    <source>
        <dbReference type="EMBL" id="KAK0413063.1"/>
    </source>
</evidence>
<feature type="region of interest" description="Disordered" evidence="2">
    <location>
        <begin position="88"/>
        <end position="107"/>
    </location>
</feature>
<keyword evidence="1" id="KW-0802">TPR repeat</keyword>
<dbReference type="Pfam" id="PF13181">
    <property type="entry name" value="TPR_8"/>
    <property type="match status" value="2"/>
</dbReference>
<reference evidence="3" key="1">
    <citation type="submission" date="2023-06" db="EMBL/GenBank/DDBJ databases">
        <title>Genomic analysis of the entomopathogenic nematode Steinernema hermaphroditum.</title>
        <authorList>
            <person name="Schwarz E.M."/>
            <person name="Heppert J.K."/>
            <person name="Baniya A."/>
            <person name="Schwartz H.T."/>
            <person name="Tan C.-H."/>
            <person name="Antoshechkin I."/>
            <person name="Sternberg P.W."/>
            <person name="Goodrich-Blair H."/>
            <person name="Dillman A.R."/>
        </authorList>
    </citation>
    <scope>NUCLEOTIDE SEQUENCE</scope>
    <source>
        <strain evidence="3">PS9179</strain>
        <tissue evidence="3">Whole animal</tissue>
    </source>
</reference>
<dbReference type="Gene3D" id="1.25.40.10">
    <property type="entry name" value="Tetratricopeptide repeat domain"/>
    <property type="match status" value="3"/>
</dbReference>
<protein>
    <recommendedName>
        <fullName evidence="5">General transcription factor 3C polypeptide 3</fullName>
    </recommendedName>
</protein>
<keyword evidence="4" id="KW-1185">Reference proteome</keyword>
<dbReference type="InterPro" id="IPR011990">
    <property type="entry name" value="TPR-like_helical_dom_sf"/>
</dbReference>
<evidence type="ECO:0000256" key="1">
    <source>
        <dbReference type="PROSITE-ProRule" id="PRU00339"/>
    </source>
</evidence>
<feature type="compositionally biased region" description="Acidic residues" evidence="2">
    <location>
        <begin position="96"/>
        <end position="107"/>
    </location>
</feature>
<dbReference type="GO" id="GO:0000127">
    <property type="term" value="C:transcription factor TFIIIC complex"/>
    <property type="evidence" value="ECO:0007669"/>
    <property type="project" value="TreeGrafter"/>
</dbReference>
<gene>
    <name evidence="3" type="ORF">QR680_006576</name>
</gene>
<dbReference type="AlphaFoldDB" id="A0AA39HVV8"/>
<dbReference type="Proteomes" id="UP001175271">
    <property type="component" value="Unassembled WGS sequence"/>
</dbReference>
<dbReference type="InterPro" id="IPR019734">
    <property type="entry name" value="TPR_rpt"/>
</dbReference>
<dbReference type="InterPro" id="IPR039340">
    <property type="entry name" value="Tfc4/TFIIIC-102/Sfc4"/>
</dbReference>
<name>A0AA39HVV8_9BILA</name>
<comment type="caution">
    <text evidence="3">The sequence shown here is derived from an EMBL/GenBank/DDBJ whole genome shotgun (WGS) entry which is preliminary data.</text>
</comment>
<dbReference type="PANTHER" id="PTHR23082:SF0">
    <property type="entry name" value="GENERAL TRANSCRIPTION FACTOR 3C POLYPEPTIDE 3"/>
    <property type="match status" value="1"/>
</dbReference>
<proteinExistence type="predicted"/>
<dbReference type="Pfam" id="PF13432">
    <property type="entry name" value="TPR_16"/>
    <property type="match status" value="1"/>
</dbReference>